<gene>
    <name evidence="2" type="ORF">EW146_g7184</name>
</gene>
<evidence type="ECO:0000256" key="1">
    <source>
        <dbReference type="SAM" id="MobiDB-lite"/>
    </source>
</evidence>
<reference evidence="2 3" key="1">
    <citation type="submission" date="2019-02" db="EMBL/GenBank/DDBJ databases">
        <title>Genome sequencing of the rare red list fungi Bondarzewia mesenterica.</title>
        <authorList>
            <person name="Buettner E."/>
            <person name="Kellner H."/>
        </authorList>
    </citation>
    <scope>NUCLEOTIDE SEQUENCE [LARGE SCALE GENOMIC DNA]</scope>
    <source>
        <strain evidence="2 3">DSM 108281</strain>
    </source>
</reference>
<evidence type="ECO:0000313" key="2">
    <source>
        <dbReference type="EMBL" id="THH12990.1"/>
    </source>
</evidence>
<keyword evidence="3" id="KW-1185">Reference proteome</keyword>
<feature type="region of interest" description="Disordered" evidence="1">
    <location>
        <begin position="527"/>
        <end position="577"/>
    </location>
</feature>
<evidence type="ECO:0000313" key="3">
    <source>
        <dbReference type="Proteomes" id="UP000310158"/>
    </source>
</evidence>
<accession>A0A4S4LS59</accession>
<proteinExistence type="predicted"/>
<name>A0A4S4LS59_9AGAM</name>
<sequence length="622" mass="70733">MPEIRECYASANYLRHLFLVHKNTSDFRLRQLYYDATDKEQKRAKKISRISQGLVDELPAKSLNIKRGCKDAQTPLWPTTKSGPLPDLQLLELRDIHRTCRTGIFDFGIIWLQMQYLLHTSVQFYIRNDWEISISNVSKKDRNFRVGLALGFEDFVIAFLSRDLLVQAQWAASRDDLPQRLKHISILDDYQGFLTSVAQWIQYRRSSEDTERTGLVCDVLRSHGDIWGGVGVYTASEICFLAGISPLLQEREVFDCPSRCARLCEALYAFAAVSDDEIWPKLVKPCIRNGLLAPTVEDRLKYIQYLHVYAKDGSRISERMADLVMRYYNHLNNLTNNIASESSDLWDVFEPSYLQPYLLLEGHLGSLIFGQASWSAFSIERASSTASNPLSLFYAAEGLLTTDTHLDIQVYQPLFLSQSMMKRKIARPCVFQGQKQIWSLTPFISALYDVPNLKFLTEAERKKMTFRHIVANTREVAIGPLEYCGRAVAIKKRDGKGYYILACLGDPNPEIPADIANLSILMRQRQGMQTAGKSKGQMSNANRRTRKEELASAARAREHSVTSLETPTLDAVSPNISNKRRSADMAIVGQKDGFWDVRTFQATSTRGASDNSLALYSQKRRL</sequence>
<dbReference type="Proteomes" id="UP000310158">
    <property type="component" value="Unassembled WGS sequence"/>
</dbReference>
<feature type="compositionally biased region" description="Polar residues" evidence="1">
    <location>
        <begin position="527"/>
        <end position="542"/>
    </location>
</feature>
<comment type="caution">
    <text evidence="2">The sequence shown here is derived from an EMBL/GenBank/DDBJ whole genome shotgun (WGS) entry which is preliminary data.</text>
</comment>
<dbReference type="AlphaFoldDB" id="A0A4S4LS59"/>
<protein>
    <submittedName>
        <fullName evidence="2">Uncharacterized protein</fullName>
    </submittedName>
</protein>
<organism evidence="2 3">
    <name type="scientific">Bondarzewia mesenterica</name>
    <dbReference type="NCBI Taxonomy" id="1095465"/>
    <lineage>
        <taxon>Eukaryota</taxon>
        <taxon>Fungi</taxon>
        <taxon>Dikarya</taxon>
        <taxon>Basidiomycota</taxon>
        <taxon>Agaricomycotina</taxon>
        <taxon>Agaricomycetes</taxon>
        <taxon>Russulales</taxon>
        <taxon>Bondarzewiaceae</taxon>
        <taxon>Bondarzewia</taxon>
    </lineage>
</organism>
<dbReference type="EMBL" id="SGPL01000396">
    <property type="protein sequence ID" value="THH12990.1"/>
    <property type="molecule type" value="Genomic_DNA"/>
</dbReference>
<feature type="compositionally biased region" description="Basic and acidic residues" evidence="1">
    <location>
        <begin position="546"/>
        <end position="560"/>
    </location>
</feature>
<dbReference type="OrthoDB" id="2798109at2759"/>